<evidence type="ECO:0000256" key="4">
    <source>
        <dbReference type="RuleBase" id="RU000363"/>
    </source>
</evidence>
<evidence type="ECO:0000256" key="1">
    <source>
        <dbReference type="ARBA" id="ARBA00006484"/>
    </source>
</evidence>
<keyword evidence="8" id="KW-1185">Reference proteome</keyword>
<dbReference type="InterPro" id="IPR020904">
    <property type="entry name" value="Sc_DH/Rdtase_CS"/>
</dbReference>
<feature type="transmembrane region" description="Helical" evidence="5">
    <location>
        <begin position="340"/>
        <end position="365"/>
    </location>
</feature>
<protein>
    <recommendedName>
        <fullName evidence="6">Ketoreductase domain-containing protein</fullName>
    </recommendedName>
</protein>
<sequence>MTAAAIATQSPGLADDRRTVVLVTGCSAGGIGHHLALEFAARGCRVFAAVRSLEKAPSLASQNIEAVELDVTSGASVDAAVSHVLASAGRIDMLVNNAGVLCVGPAVEVDEDRIRQTFDTNVVGLARMCRAVAPAMMDRRRGVIVNVGSVSGYSTTPWVGYYAASKAAAHALSDALRMELAPFGVSVVVVAPGGIKSNLAGNLHHRADPLSRYASARPAIEARATFSQSDGATSTSRFAQVVVPQLLRRNPRAYITYGNHATSTWLLYYVPPAIRDFFLARRFGTRQLALDLAATLAEESTAKCPMSQGKASGGAAGARSGGKCPFANPVAAVSSSCTSLLAVASLPVAAAAAVLACGVAVYSFFRN</sequence>
<evidence type="ECO:0000313" key="7">
    <source>
        <dbReference type="EMBL" id="KAJ2003933.1"/>
    </source>
</evidence>
<keyword evidence="5" id="KW-0812">Transmembrane</keyword>
<dbReference type="SMART" id="SM00822">
    <property type="entry name" value="PKS_KR"/>
    <property type="match status" value="1"/>
</dbReference>
<comment type="caution">
    <text evidence="7">The sequence shown here is derived from an EMBL/GenBank/DDBJ whole genome shotgun (WGS) entry which is preliminary data.</text>
</comment>
<dbReference type="Proteomes" id="UP001150907">
    <property type="component" value="Unassembled WGS sequence"/>
</dbReference>
<dbReference type="PROSITE" id="PS00061">
    <property type="entry name" value="ADH_SHORT"/>
    <property type="match status" value="1"/>
</dbReference>
<dbReference type="AlphaFoldDB" id="A0A9W8BDS3"/>
<dbReference type="GO" id="GO:0005783">
    <property type="term" value="C:endoplasmic reticulum"/>
    <property type="evidence" value="ECO:0007669"/>
    <property type="project" value="TreeGrafter"/>
</dbReference>
<proteinExistence type="inferred from homology"/>
<evidence type="ECO:0000256" key="5">
    <source>
        <dbReference type="SAM" id="Phobius"/>
    </source>
</evidence>
<dbReference type="InterPro" id="IPR057326">
    <property type="entry name" value="KR_dom"/>
</dbReference>
<dbReference type="SUPFAM" id="SSF51735">
    <property type="entry name" value="NAD(P)-binding Rossmann-fold domains"/>
    <property type="match status" value="1"/>
</dbReference>
<dbReference type="PANTHER" id="PTHR44169:SF6">
    <property type="entry name" value="NADPH-DEPENDENT 1-ACYLDIHYDROXYACETONE PHOSPHATE REDUCTASE"/>
    <property type="match status" value="1"/>
</dbReference>
<name>A0A9W8BDS3_9FUNG</name>
<keyword evidence="3" id="KW-0560">Oxidoreductase</keyword>
<evidence type="ECO:0000313" key="8">
    <source>
        <dbReference type="Proteomes" id="UP001150907"/>
    </source>
</evidence>
<dbReference type="GO" id="GO:0016491">
    <property type="term" value="F:oxidoreductase activity"/>
    <property type="evidence" value="ECO:0007669"/>
    <property type="project" value="UniProtKB-KW"/>
</dbReference>
<keyword evidence="5" id="KW-0472">Membrane</keyword>
<dbReference type="InterPro" id="IPR002347">
    <property type="entry name" value="SDR_fam"/>
</dbReference>
<feature type="domain" description="Ketoreductase" evidence="6">
    <location>
        <begin position="19"/>
        <end position="198"/>
    </location>
</feature>
<dbReference type="Pfam" id="PF00106">
    <property type="entry name" value="adh_short"/>
    <property type="match status" value="1"/>
</dbReference>
<evidence type="ECO:0000256" key="3">
    <source>
        <dbReference type="ARBA" id="ARBA00023002"/>
    </source>
</evidence>
<accession>A0A9W8BDS3</accession>
<dbReference type="PRINTS" id="PR00081">
    <property type="entry name" value="GDHRDH"/>
</dbReference>
<organism evidence="7 8">
    <name type="scientific">Coemansia thaxteri</name>
    <dbReference type="NCBI Taxonomy" id="2663907"/>
    <lineage>
        <taxon>Eukaryota</taxon>
        <taxon>Fungi</taxon>
        <taxon>Fungi incertae sedis</taxon>
        <taxon>Zoopagomycota</taxon>
        <taxon>Kickxellomycotina</taxon>
        <taxon>Kickxellomycetes</taxon>
        <taxon>Kickxellales</taxon>
        <taxon>Kickxellaceae</taxon>
        <taxon>Coemansia</taxon>
    </lineage>
</organism>
<gene>
    <name evidence="7" type="ORF">H4R26_002791</name>
</gene>
<evidence type="ECO:0000259" key="6">
    <source>
        <dbReference type="SMART" id="SM00822"/>
    </source>
</evidence>
<evidence type="ECO:0000256" key="2">
    <source>
        <dbReference type="ARBA" id="ARBA00022857"/>
    </source>
</evidence>
<comment type="similarity">
    <text evidence="1 4">Belongs to the short-chain dehydrogenases/reductases (SDR) family.</text>
</comment>
<dbReference type="OrthoDB" id="2102561at2759"/>
<dbReference type="PANTHER" id="PTHR44169">
    <property type="entry name" value="NADPH-DEPENDENT 1-ACYLDIHYDROXYACETONE PHOSPHATE REDUCTASE"/>
    <property type="match status" value="1"/>
</dbReference>
<dbReference type="FunFam" id="3.40.50.720:FF:000261">
    <property type="entry name" value="NADPH-dependent 1-acyldihydroxyacetone phosphate reductase"/>
    <property type="match status" value="1"/>
</dbReference>
<reference evidence="7" key="1">
    <citation type="submission" date="2022-07" db="EMBL/GenBank/DDBJ databases">
        <title>Phylogenomic reconstructions and comparative analyses of Kickxellomycotina fungi.</title>
        <authorList>
            <person name="Reynolds N.K."/>
            <person name="Stajich J.E."/>
            <person name="Barry K."/>
            <person name="Grigoriev I.V."/>
            <person name="Crous P."/>
            <person name="Smith M.E."/>
        </authorList>
    </citation>
    <scope>NUCLEOTIDE SEQUENCE</scope>
    <source>
        <strain evidence="7">IMI 214461</strain>
    </source>
</reference>
<dbReference type="Gene3D" id="3.40.50.720">
    <property type="entry name" value="NAD(P)-binding Rossmann-like Domain"/>
    <property type="match status" value="1"/>
</dbReference>
<dbReference type="CDD" id="cd05374">
    <property type="entry name" value="17beta-HSD-like_SDR_c"/>
    <property type="match status" value="1"/>
</dbReference>
<dbReference type="InterPro" id="IPR036291">
    <property type="entry name" value="NAD(P)-bd_dom_sf"/>
</dbReference>
<dbReference type="EMBL" id="JANBQF010000186">
    <property type="protein sequence ID" value="KAJ2003933.1"/>
    <property type="molecule type" value="Genomic_DNA"/>
</dbReference>
<keyword evidence="2" id="KW-0521">NADP</keyword>
<dbReference type="PRINTS" id="PR00080">
    <property type="entry name" value="SDRFAMILY"/>
</dbReference>
<keyword evidence="5" id="KW-1133">Transmembrane helix</keyword>